<gene>
    <name evidence="1" type="ORF">EXN66_Car010209</name>
</gene>
<proteinExistence type="predicted"/>
<evidence type="ECO:0000313" key="1">
    <source>
        <dbReference type="EMBL" id="KAF3694533.1"/>
    </source>
</evidence>
<accession>A0A6G1PWH6</accession>
<protein>
    <submittedName>
        <fullName evidence="1">Uncharacterized protein</fullName>
    </submittedName>
</protein>
<organism evidence="1 2">
    <name type="scientific">Channa argus</name>
    <name type="common">Northern snakehead</name>
    <name type="synonym">Ophicephalus argus</name>
    <dbReference type="NCBI Taxonomy" id="215402"/>
    <lineage>
        <taxon>Eukaryota</taxon>
        <taxon>Metazoa</taxon>
        <taxon>Chordata</taxon>
        <taxon>Craniata</taxon>
        <taxon>Vertebrata</taxon>
        <taxon>Euteleostomi</taxon>
        <taxon>Actinopterygii</taxon>
        <taxon>Neopterygii</taxon>
        <taxon>Teleostei</taxon>
        <taxon>Neoteleostei</taxon>
        <taxon>Acanthomorphata</taxon>
        <taxon>Anabantaria</taxon>
        <taxon>Anabantiformes</taxon>
        <taxon>Channoidei</taxon>
        <taxon>Channidae</taxon>
        <taxon>Channa</taxon>
    </lineage>
</organism>
<reference evidence="1 2" key="1">
    <citation type="submission" date="2019-02" db="EMBL/GenBank/DDBJ databases">
        <title>Opniocepnalus argus genome.</title>
        <authorList>
            <person name="Zhou C."/>
            <person name="Xiao S."/>
        </authorList>
    </citation>
    <scope>NUCLEOTIDE SEQUENCE [LARGE SCALE GENOMIC DNA]</scope>
    <source>
        <strain evidence="1">OARG1902GOOAL</strain>
        <tissue evidence="1">Muscle</tissue>
    </source>
</reference>
<reference evidence="2" key="2">
    <citation type="submission" date="2019-02" db="EMBL/GenBank/DDBJ databases">
        <title>Opniocepnalus argus Var Kimnra genome.</title>
        <authorList>
            <person name="Zhou C."/>
            <person name="Xiao S."/>
        </authorList>
    </citation>
    <scope>NUCLEOTIDE SEQUENCE [LARGE SCALE GENOMIC DNA]</scope>
</reference>
<keyword evidence="2" id="KW-1185">Reference proteome</keyword>
<sequence>MSFVLKDQSPRKQARADIWLRASKYAETSLVLRALAPRSQCSRHYHCFSSAKRIKHE</sequence>
<dbReference type="AlphaFoldDB" id="A0A6G1PWH6"/>
<dbReference type="Proteomes" id="UP000503349">
    <property type="component" value="Chromosome 10"/>
</dbReference>
<name>A0A6G1PWH6_CHAAH</name>
<dbReference type="EMBL" id="CM015721">
    <property type="protein sequence ID" value="KAF3694533.1"/>
    <property type="molecule type" value="Genomic_DNA"/>
</dbReference>
<evidence type="ECO:0000313" key="2">
    <source>
        <dbReference type="Proteomes" id="UP000503349"/>
    </source>
</evidence>